<keyword evidence="3 12" id="KW-1134">Transmembrane beta strand</keyword>
<dbReference type="InterPro" id="IPR037066">
    <property type="entry name" value="Plug_dom_sf"/>
</dbReference>
<evidence type="ECO:0000259" key="15">
    <source>
        <dbReference type="Pfam" id="PF07715"/>
    </source>
</evidence>
<comment type="similarity">
    <text evidence="12 13">Belongs to the TonB-dependent receptor family.</text>
</comment>
<evidence type="ECO:0000256" key="7">
    <source>
        <dbReference type="ARBA" id="ARBA00023004"/>
    </source>
</evidence>
<dbReference type="InterPro" id="IPR036942">
    <property type="entry name" value="Beta-barrel_TonB_sf"/>
</dbReference>
<keyword evidence="11 12" id="KW-0998">Cell outer membrane</keyword>
<dbReference type="Pfam" id="PF13715">
    <property type="entry name" value="CarbopepD_reg_2"/>
    <property type="match status" value="1"/>
</dbReference>
<protein>
    <submittedName>
        <fullName evidence="16">Outer membrane receptor protein involved in Fe transport</fullName>
    </submittedName>
</protein>
<dbReference type="EMBL" id="JAASQL010000001">
    <property type="protein sequence ID" value="NIJ45088.1"/>
    <property type="molecule type" value="Genomic_DNA"/>
</dbReference>
<feature type="domain" description="TonB-dependent receptor-like beta-barrel" evidence="14">
    <location>
        <begin position="344"/>
        <end position="844"/>
    </location>
</feature>
<evidence type="ECO:0000313" key="17">
    <source>
        <dbReference type="Proteomes" id="UP000745859"/>
    </source>
</evidence>
<dbReference type="RefSeq" id="WP_167186292.1">
    <property type="nucleotide sequence ID" value="NZ_JAASQL010000001.1"/>
</dbReference>
<evidence type="ECO:0000256" key="3">
    <source>
        <dbReference type="ARBA" id="ARBA00022452"/>
    </source>
</evidence>
<dbReference type="InterPro" id="IPR000531">
    <property type="entry name" value="Beta-barrel_TonB"/>
</dbReference>
<accession>A0ABX0U8C9</accession>
<name>A0ABX0U8C9_9FLAO</name>
<dbReference type="Pfam" id="PF07715">
    <property type="entry name" value="Plug"/>
    <property type="match status" value="1"/>
</dbReference>
<keyword evidence="6" id="KW-0732">Signal</keyword>
<proteinExistence type="inferred from homology"/>
<keyword evidence="10 12" id="KW-0472">Membrane</keyword>
<evidence type="ECO:0000256" key="11">
    <source>
        <dbReference type="ARBA" id="ARBA00023237"/>
    </source>
</evidence>
<reference evidence="16 17" key="1">
    <citation type="submission" date="2020-03" db="EMBL/GenBank/DDBJ databases">
        <title>Genomic Encyclopedia of Type Strains, Phase IV (KMG-IV): sequencing the most valuable type-strain genomes for metagenomic binning, comparative biology and taxonomic classification.</title>
        <authorList>
            <person name="Goeker M."/>
        </authorList>
    </citation>
    <scope>NUCLEOTIDE SEQUENCE [LARGE SCALE GENOMIC DNA]</scope>
    <source>
        <strain evidence="16 17">DSM 101599</strain>
    </source>
</reference>
<keyword evidence="8" id="KW-0406">Ion transport</keyword>
<evidence type="ECO:0000256" key="9">
    <source>
        <dbReference type="ARBA" id="ARBA00023077"/>
    </source>
</evidence>
<evidence type="ECO:0000256" key="8">
    <source>
        <dbReference type="ARBA" id="ARBA00023065"/>
    </source>
</evidence>
<evidence type="ECO:0000256" key="2">
    <source>
        <dbReference type="ARBA" id="ARBA00022448"/>
    </source>
</evidence>
<keyword evidence="5 12" id="KW-0812">Transmembrane</keyword>
<dbReference type="PROSITE" id="PS52016">
    <property type="entry name" value="TONB_DEPENDENT_REC_3"/>
    <property type="match status" value="1"/>
</dbReference>
<dbReference type="Gene3D" id="2.40.170.20">
    <property type="entry name" value="TonB-dependent receptor, beta-barrel domain"/>
    <property type="match status" value="1"/>
</dbReference>
<keyword evidence="17" id="KW-1185">Reference proteome</keyword>
<dbReference type="SUPFAM" id="SSF56935">
    <property type="entry name" value="Porins"/>
    <property type="match status" value="1"/>
</dbReference>
<dbReference type="Gene3D" id="2.60.40.1120">
    <property type="entry name" value="Carboxypeptidase-like, regulatory domain"/>
    <property type="match status" value="1"/>
</dbReference>
<gene>
    <name evidence="16" type="ORF">FHR24_001527</name>
</gene>
<evidence type="ECO:0000256" key="13">
    <source>
        <dbReference type="RuleBase" id="RU003357"/>
    </source>
</evidence>
<evidence type="ECO:0000256" key="12">
    <source>
        <dbReference type="PROSITE-ProRule" id="PRU01360"/>
    </source>
</evidence>
<comment type="subcellular location">
    <subcellularLocation>
        <location evidence="1 12">Cell outer membrane</location>
        <topology evidence="1 12">Multi-pass membrane protein</topology>
    </subcellularLocation>
</comment>
<keyword evidence="16" id="KW-0675">Receptor</keyword>
<sequence length="883" mass="96065">MKKIIFTVLCTIFYLNGSAQTKITGTVKDATGFPIPLANVKIKGTNAGTTSDLDGNFLIISKESGEKTIEISNIGNDTFTKVIVLNGKAIVINATLKGGVSNLEEVVLTASTTFRSQKEAPMSISSVKATEITKLSANSQADILRSVPGITAEGGGGEVAANVFVRGLPSGGQYVFNPLQYDGMPLISAFGLNSSAHDVYARTDIGFKGVEFVRGGSAILYGAGSVAGIINYTSKTGDTDPGNIVNVEWANGGRIKTDFYSGGKLGGKDSDTYYALTGFVRYDEGPLDVGLPTKGVQLRGNIKKKFDKGSFTMHGQFIDDKVQFYTGVPLDGDSRERIAGNDGEDVEQLLSSQLANTSFLTPNGNYTSPIGDGVATKGGYFLGDFNYRFDNDLKFRAKARYAKYQHSFALLGGAGDPTKLSDLVNNIDANNTGYSAVYQGGGNIEIDGNTRVVSNNYTDRIRPMTDYSGEASLTKTIELTNTEHNITVGTFLSRTEAEDINYQFSYLSEFNNDPRLVNLNYTDAGGNNVIYSQGGIYNRAGQTANKYLSQNRSAFYISDEIVMDKWRFDVGFRVESTNGEFMDGNIVESTVYTDPELTSELANVKSADGTFTKGTVSATDWAASFAALYKLNDTFNLYGNLSKGYFFPQLRTFTPVAGIPETKYDAEKIYQFELGTKISTSKFSGAVAVYAVFLEDRVKLLQEIDATGLLIDNSRETQSTQTFGIELNGDLEVVKNLHLRGTATFQDHELTENISENLVDNTVSRTNEGNELARQPNFIGSLGLHYDNSKFDTSFTVNHTGSKFNQDVNEVELDPITIARVNAGYTFDIEDDKTLRLGASIFNLFDSDGVTEGNPRGDSVSGTYFKGRPILPRRFFVTASFNF</sequence>
<keyword evidence="9 13" id="KW-0798">TonB box</keyword>
<evidence type="ECO:0000256" key="4">
    <source>
        <dbReference type="ARBA" id="ARBA00022496"/>
    </source>
</evidence>
<dbReference type="Pfam" id="PF00593">
    <property type="entry name" value="TonB_dep_Rec_b-barrel"/>
    <property type="match status" value="1"/>
</dbReference>
<evidence type="ECO:0000313" key="16">
    <source>
        <dbReference type="EMBL" id="NIJ45088.1"/>
    </source>
</evidence>
<comment type="caution">
    <text evidence="16">The sequence shown here is derived from an EMBL/GenBank/DDBJ whole genome shotgun (WGS) entry which is preliminary data.</text>
</comment>
<dbReference type="Gene3D" id="2.170.130.10">
    <property type="entry name" value="TonB-dependent receptor, plug domain"/>
    <property type="match status" value="1"/>
</dbReference>
<keyword evidence="7" id="KW-0408">Iron</keyword>
<evidence type="ECO:0000256" key="6">
    <source>
        <dbReference type="ARBA" id="ARBA00022729"/>
    </source>
</evidence>
<dbReference type="InterPro" id="IPR039426">
    <property type="entry name" value="TonB-dep_rcpt-like"/>
</dbReference>
<dbReference type="SUPFAM" id="SSF49464">
    <property type="entry name" value="Carboxypeptidase regulatory domain-like"/>
    <property type="match status" value="1"/>
</dbReference>
<dbReference type="InterPro" id="IPR008969">
    <property type="entry name" value="CarboxyPept-like_regulatory"/>
</dbReference>
<evidence type="ECO:0000259" key="14">
    <source>
        <dbReference type="Pfam" id="PF00593"/>
    </source>
</evidence>
<dbReference type="InterPro" id="IPR012910">
    <property type="entry name" value="Plug_dom"/>
</dbReference>
<evidence type="ECO:0000256" key="5">
    <source>
        <dbReference type="ARBA" id="ARBA00022692"/>
    </source>
</evidence>
<evidence type="ECO:0000256" key="10">
    <source>
        <dbReference type="ARBA" id="ARBA00023136"/>
    </source>
</evidence>
<evidence type="ECO:0000256" key="1">
    <source>
        <dbReference type="ARBA" id="ARBA00004571"/>
    </source>
</evidence>
<dbReference type="PANTHER" id="PTHR32552:SF89">
    <property type="entry name" value="CATECHOLATE SIDEROPHORE RECEPTOR FIU"/>
    <property type="match status" value="1"/>
</dbReference>
<dbReference type="PANTHER" id="PTHR32552">
    <property type="entry name" value="FERRICHROME IRON RECEPTOR-RELATED"/>
    <property type="match status" value="1"/>
</dbReference>
<keyword evidence="4" id="KW-0410">Iron transport</keyword>
<dbReference type="Proteomes" id="UP000745859">
    <property type="component" value="Unassembled WGS sequence"/>
</dbReference>
<organism evidence="16 17">
    <name type="scientific">Wenyingzhuangia heitensis</name>
    <dbReference type="NCBI Taxonomy" id="1487859"/>
    <lineage>
        <taxon>Bacteria</taxon>
        <taxon>Pseudomonadati</taxon>
        <taxon>Bacteroidota</taxon>
        <taxon>Flavobacteriia</taxon>
        <taxon>Flavobacteriales</taxon>
        <taxon>Flavobacteriaceae</taxon>
        <taxon>Wenyingzhuangia</taxon>
    </lineage>
</organism>
<keyword evidence="2 12" id="KW-0813">Transport</keyword>
<feature type="domain" description="TonB-dependent receptor plug" evidence="15">
    <location>
        <begin position="117"/>
        <end position="229"/>
    </location>
</feature>